<dbReference type="OrthoDB" id="7818259at2"/>
<dbReference type="InterPro" id="IPR011033">
    <property type="entry name" value="PRC_barrel-like_sf"/>
</dbReference>
<feature type="signal peptide" evidence="1">
    <location>
        <begin position="1"/>
        <end position="22"/>
    </location>
</feature>
<dbReference type="Gene3D" id="2.30.30.240">
    <property type="entry name" value="PRC-barrel domain"/>
    <property type="match status" value="1"/>
</dbReference>
<dbReference type="InterPro" id="IPR027275">
    <property type="entry name" value="PRC-brl_dom"/>
</dbReference>
<reference evidence="3 4" key="1">
    <citation type="submission" date="2018-03" db="EMBL/GenBank/DDBJ databases">
        <title>The draft genome of Mesorhizobium soli JCM 19897.</title>
        <authorList>
            <person name="Li L."/>
            <person name="Liu L."/>
            <person name="Liang L."/>
            <person name="Wang T."/>
            <person name="Zhang X."/>
        </authorList>
    </citation>
    <scope>NUCLEOTIDE SEQUENCE [LARGE SCALE GENOMIC DNA]</scope>
    <source>
        <strain evidence="3 4">JCM 19897</strain>
    </source>
</reference>
<keyword evidence="1" id="KW-0732">Signal</keyword>
<organism evidence="3 4">
    <name type="scientific">Pseudaminobacter soli</name>
    <name type="common">ex Li et al. 2025</name>
    <dbReference type="NCBI Taxonomy" id="1295366"/>
    <lineage>
        <taxon>Bacteria</taxon>
        <taxon>Pseudomonadati</taxon>
        <taxon>Pseudomonadota</taxon>
        <taxon>Alphaproteobacteria</taxon>
        <taxon>Hyphomicrobiales</taxon>
        <taxon>Phyllobacteriaceae</taxon>
        <taxon>Pseudaminobacter</taxon>
    </lineage>
</organism>
<dbReference type="PANTHER" id="PTHR36505:SF1">
    <property type="entry name" value="BLR1072 PROTEIN"/>
    <property type="match status" value="1"/>
</dbReference>
<dbReference type="AlphaFoldDB" id="A0A2P7S1D0"/>
<sequence length="130" mass="14113">MRKAILALTFSAALAALAQAHAAGTSSDTFVAVPQSGELSYDLIGLKVTNDNNEKIGEIKDLVLNNNTLVGYILSVAGFLGMDEHYVVVSPSAVKVSYLDSDKKWTATMNATKDELKSAPEFKYEGRWKR</sequence>
<dbReference type="SUPFAM" id="SSF50346">
    <property type="entry name" value="PRC-barrel domain"/>
    <property type="match status" value="1"/>
</dbReference>
<dbReference type="EMBL" id="PXYL01000019">
    <property type="protein sequence ID" value="PSJ56284.1"/>
    <property type="molecule type" value="Genomic_DNA"/>
</dbReference>
<comment type="caution">
    <text evidence="3">The sequence shown here is derived from an EMBL/GenBank/DDBJ whole genome shotgun (WGS) entry which is preliminary data.</text>
</comment>
<protein>
    <submittedName>
        <fullName evidence="3">Photosystem reaction center subunit H</fullName>
    </submittedName>
</protein>
<evidence type="ECO:0000313" key="4">
    <source>
        <dbReference type="Proteomes" id="UP000240653"/>
    </source>
</evidence>
<keyword evidence="4" id="KW-1185">Reference proteome</keyword>
<dbReference type="RefSeq" id="WP_106726700.1">
    <property type="nucleotide sequence ID" value="NZ_PXYL01000019.1"/>
</dbReference>
<evidence type="ECO:0000313" key="3">
    <source>
        <dbReference type="EMBL" id="PSJ56284.1"/>
    </source>
</evidence>
<dbReference type="Proteomes" id="UP000240653">
    <property type="component" value="Unassembled WGS sequence"/>
</dbReference>
<gene>
    <name evidence="3" type="ORF">C7I85_24860</name>
</gene>
<dbReference type="PANTHER" id="PTHR36505">
    <property type="entry name" value="BLR1072 PROTEIN"/>
    <property type="match status" value="1"/>
</dbReference>
<dbReference type="Pfam" id="PF05239">
    <property type="entry name" value="PRC"/>
    <property type="match status" value="1"/>
</dbReference>
<proteinExistence type="predicted"/>
<name>A0A2P7S1D0_9HYPH</name>
<feature type="domain" description="PRC-barrel" evidence="2">
    <location>
        <begin position="40"/>
        <end position="96"/>
    </location>
</feature>
<evidence type="ECO:0000259" key="2">
    <source>
        <dbReference type="Pfam" id="PF05239"/>
    </source>
</evidence>
<feature type="chain" id="PRO_5015122915" evidence="1">
    <location>
        <begin position="23"/>
        <end position="130"/>
    </location>
</feature>
<evidence type="ECO:0000256" key="1">
    <source>
        <dbReference type="SAM" id="SignalP"/>
    </source>
</evidence>
<accession>A0A2P7S1D0</accession>